<keyword evidence="10 12" id="KW-0030">Aminoacyl-tRNA synthetase</keyword>
<dbReference type="Gene3D" id="1.10.240.10">
    <property type="entry name" value="Tyrosyl-Transfer RNA Synthetase"/>
    <property type="match status" value="1"/>
</dbReference>
<evidence type="ECO:0000256" key="6">
    <source>
        <dbReference type="ARBA" id="ARBA00022598"/>
    </source>
</evidence>
<dbReference type="Pfam" id="PF00579">
    <property type="entry name" value="tRNA-synt_1b"/>
    <property type="match status" value="1"/>
</dbReference>
<evidence type="ECO:0000313" key="13">
    <source>
        <dbReference type="EMBL" id="GAQ07366.1"/>
    </source>
</evidence>
<proteinExistence type="inferred from homology"/>
<comment type="subcellular location">
    <subcellularLocation>
        <location evidence="1">Cytoplasm</location>
    </subcellularLocation>
</comment>
<dbReference type="PANTHER" id="PTHR10055:SF1">
    <property type="entry name" value="TRYPTOPHAN--TRNA LIGASE, CYTOPLASMIC"/>
    <property type="match status" value="1"/>
</dbReference>
<dbReference type="GO" id="GO:0006436">
    <property type="term" value="P:tryptophanyl-tRNA aminoacylation"/>
    <property type="evidence" value="ECO:0007669"/>
    <property type="project" value="InterPro"/>
</dbReference>
<keyword evidence="8 12" id="KW-0067">ATP-binding</keyword>
<protein>
    <recommendedName>
        <fullName evidence="4">Tryptophan--tRNA ligase, cytoplasmic</fullName>
        <ecNumber evidence="3">6.1.1.2</ecNumber>
    </recommendedName>
    <alternativeName>
        <fullName evidence="11">Tryptophanyl-tRNA synthetase</fullName>
    </alternativeName>
</protein>
<evidence type="ECO:0000256" key="3">
    <source>
        <dbReference type="ARBA" id="ARBA00013161"/>
    </source>
</evidence>
<dbReference type="PROSITE" id="PS00178">
    <property type="entry name" value="AA_TRNA_LIGASE_I"/>
    <property type="match status" value="1"/>
</dbReference>
<evidence type="ECO:0000256" key="11">
    <source>
        <dbReference type="ARBA" id="ARBA00030268"/>
    </source>
</evidence>
<evidence type="ECO:0000256" key="2">
    <source>
        <dbReference type="ARBA" id="ARBA00005594"/>
    </source>
</evidence>
<keyword evidence="7 12" id="KW-0547">Nucleotide-binding</keyword>
<dbReference type="GO" id="GO:0005524">
    <property type="term" value="F:ATP binding"/>
    <property type="evidence" value="ECO:0007669"/>
    <property type="project" value="UniProtKB-KW"/>
</dbReference>
<dbReference type="Proteomes" id="UP000051487">
    <property type="component" value="Unassembled WGS sequence"/>
</dbReference>
<dbReference type="EC" id="6.1.1.2" evidence="3"/>
<dbReference type="InterPro" id="IPR002305">
    <property type="entry name" value="aa-tRNA-synth_Ic"/>
</dbReference>
<evidence type="ECO:0000256" key="7">
    <source>
        <dbReference type="ARBA" id="ARBA00022741"/>
    </source>
</evidence>
<evidence type="ECO:0000256" key="4">
    <source>
        <dbReference type="ARBA" id="ARBA00013782"/>
    </source>
</evidence>
<dbReference type="AlphaFoldDB" id="A0AAN4PJ53"/>
<comment type="caution">
    <text evidence="13">The sequence shown here is derived from an EMBL/GenBank/DDBJ whole genome shotgun (WGS) entry which is preliminary data.</text>
</comment>
<keyword evidence="5" id="KW-0963">Cytoplasm</keyword>
<dbReference type="EMBL" id="BCLY01000008">
    <property type="protein sequence ID" value="GAQ07366.1"/>
    <property type="molecule type" value="Genomic_DNA"/>
</dbReference>
<dbReference type="GO" id="GO:0004830">
    <property type="term" value="F:tryptophan-tRNA ligase activity"/>
    <property type="evidence" value="ECO:0007669"/>
    <property type="project" value="UniProtKB-EC"/>
</dbReference>
<evidence type="ECO:0000256" key="12">
    <source>
        <dbReference type="RuleBase" id="RU363036"/>
    </source>
</evidence>
<dbReference type="InterPro" id="IPR014729">
    <property type="entry name" value="Rossmann-like_a/b/a_fold"/>
</dbReference>
<evidence type="ECO:0000256" key="5">
    <source>
        <dbReference type="ARBA" id="ARBA00022490"/>
    </source>
</evidence>
<dbReference type="InterPro" id="IPR002306">
    <property type="entry name" value="Trp-tRNA-ligase"/>
</dbReference>
<keyword evidence="6 12" id="KW-0436">Ligase</keyword>
<accession>A0AAN4PJ53</accession>
<evidence type="ECO:0000313" key="14">
    <source>
        <dbReference type="Proteomes" id="UP000051487"/>
    </source>
</evidence>
<dbReference type="FunFam" id="1.10.240.10:FF:000003">
    <property type="entry name" value="Tryptophan--tRNA ligase, cytoplasmic"/>
    <property type="match status" value="1"/>
</dbReference>
<dbReference type="PRINTS" id="PR01039">
    <property type="entry name" value="TRNASYNTHTRP"/>
</dbReference>
<evidence type="ECO:0000256" key="1">
    <source>
        <dbReference type="ARBA" id="ARBA00004496"/>
    </source>
</evidence>
<name>A0AAN4PJ53_ASPLE</name>
<dbReference type="GO" id="GO:0005737">
    <property type="term" value="C:cytoplasm"/>
    <property type="evidence" value="ECO:0007669"/>
    <property type="project" value="UniProtKB-SubCell"/>
</dbReference>
<sequence length="425" mass="48230">MVDEPGQPPALTTLSLAEKAPASKAVAQVVTPFDVSGGVDESGKLLPVDYDKLVREFGATRISKELLERFERVTGRRPHRFMRRGIVFSHRDLNLILDRYEKGQPFYLYTGRGPSSDSMHVGHTIPFEFTKWLQDVFDCPLKYMHSQKIEVEDAKKYAKANAKDIIAVGFDMKKTFIFSDFDFVGGAFYENICRLAKRITINSVRGTFGFNDSNNVGEFHFCATQSATAFATSFPHIFGTDRKKVSSIPCLIPCAIDQDPYFRQCREHAEKMKYKKPSLIHAIFLPALQGPGSKMSASVETSAIYMSDAPNRIKNKINKYAFSGGQDTAELQRQLGANTKDDVPFQYLTFFMEDDEELERIRVAYEKGEMLTGEVKQKCIAELQSYVQAFQERRAQVTDEIVAEFMRPRPLEWKGNPNPIVVEKK</sequence>
<comment type="similarity">
    <text evidence="2 12">Belongs to the class-I aminoacyl-tRNA synthetase family.</text>
</comment>
<dbReference type="SUPFAM" id="SSF52374">
    <property type="entry name" value="Nucleotidylyl transferase"/>
    <property type="match status" value="1"/>
</dbReference>
<evidence type="ECO:0000256" key="9">
    <source>
        <dbReference type="ARBA" id="ARBA00022917"/>
    </source>
</evidence>
<dbReference type="InterPro" id="IPR001412">
    <property type="entry name" value="aa-tRNA-synth_I_CS"/>
</dbReference>
<reference evidence="13 14" key="1">
    <citation type="submission" date="2015-11" db="EMBL/GenBank/DDBJ databases">
        <title>Aspergillus lentulus strain IFM 54703T.</title>
        <authorList>
            <person name="Kusuya Y."/>
            <person name="Sakai K."/>
            <person name="Kamei K."/>
            <person name="Takahashi H."/>
            <person name="Yaguchi T."/>
        </authorList>
    </citation>
    <scope>NUCLEOTIDE SEQUENCE [LARGE SCALE GENOMIC DNA]</scope>
    <source>
        <strain evidence="13 14">IFM 54703</strain>
    </source>
</reference>
<dbReference type="PANTHER" id="PTHR10055">
    <property type="entry name" value="TRYPTOPHANYL-TRNA SYNTHETASE"/>
    <property type="match status" value="1"/>
</dbReference>
<gene>
    <name evidence="13" type="ORF">ALT_4687</name>
</gene>
<keyword evidence="9 12" id="KW-0648">Protein biosynthesis</keyword>
<evidence type="ECO:0000256" key="8">
    <source>
        <dbReference type="ARBA" id="ARBA00022840"/>
    </source>
</evidence>
<dbReference type="NCBIfam" id="TIGR00233">
    <property type="entry name" value="trpS"/>
    <property type="match status" value="1"/>
</dbReference>
<dbReference type="FunFam" id="3.40.50.620:FF:000033">
    <property type="entry name" value="tryptophan--tRNA ligase, cytoplasmic"/>
    <property type="match status" value="1"/>
</dbReference>
<dbReference type="Gene3D" id="3.40.50.620">
    <property type="entry name" value="HUPs"/>
    <property type="match status" value="1"/>
</dbReference>
<evidence type="ECO:0000256" key="10">
    <source>
        <dbReference type="ARBA" id="ARBA00023146"/>
    </source>
</evidence>
<organism evidence="13 14">
    <name type="scientific">Aspergillus lentulus</name>
    <dbReference type="NCBI Taxonomy" id="293939"/>
    <lineage>
        <taxon>Eukaryota</taxon>
        <taxon>Fungi</taxon>
        <taxon>Dikarya</taxon>
        <taxon>Ascomycota</taxon>
        <taxon>Pezizomycotina</taxon>
        <taxon>Eurotiomycetes</taxon>
        <taxon>Eurotiomycetidae</taxon>
        <taxon>Eurotiales</taxon>
        <taxon>Aspergillaceae</taxon>
        <taxon>Aspergillus</taxon>
        <taxon>Aspergillus subgen. Fumigati</taxon>
    </lineage>
</organism>